<evidence type="ECO:0000313" key="3">
    <source>
        <dbReference type="Proteomes" id="UP000085678"/>
    </source>
</evidence>
<dbReference type="InParanoid" id="A0A1S3HBX9"/>
<dbReference type="AlphaFoldDB" id="A0A1S3HBX9"/>
<feature type="domain" description="DAAF9 N-terminal" evidence="1">
    <location>
        <begin position="8"/>
        <end position="218"/>
    </location>
</feature>
<dbReference type="InterPro" id="IPR058844">
    <property type="entry name" value="PB_DAAF9"/>
</dbReference>
<gene>
    <name evidence="4" type="primary">LOC106153590</name>
</gene>
<accession>A0A1S3HBX9</accession>
<keyword evidence="3" id="KW-1185">Reference proteome</keyword>
<evidence type="ECO:0000259" key="1">
    <source>
        <dbReference type="Pfam" id="PF23281"/>
    </source>
</evidence>
<dbReference type="PANTHER" id="PTHR33664:SF1">
    <property type="entry name" value="DYNEIN AXONEMAL ASSEMBLY FACTOR 9"/>
    <property type="match status" value="1"/>
</dbReference>
<dbReference type="Pfam" id="PF23281">
    <property type="entry name" value="DAAF9_N"/>
    <property type="match status" value="1"/>
</dbReference>
<dbReference type="KEGG" id="lak:106153590"/>
<dbReference type="Proteomes" id="UP000085678">
    <property type="component" value="Unplaced"/>
</dbReference>
<dbReference type="Pfam" id="PF25203">
    <property type="entry name" value="PB_DAAF9"/>
    <property type="match status" value="1"/>
</dbReference>
<evidence type="ECO:0000259" key="2">
    <source>
        <dbReference type="Pfam" id="PF25203"/>
    </source>
</evidence>
<sequence>MSSRRPKRPSSARRNIKQETFSSFVSSSRLWHVQSILKGGSRAHASSPDAILCVTGIDSRYNDGCTELVNHLLFGFFENRRKELESSGFAEETIDDLLILVKHDSVHIYCNPVNYLYFLPYIAHWRNLKLHCLHPEKYDEDEEEAEEFKIHSFIAMVKDCKTIGIPYSTWAHPLPFDKFSIEKWPVIQAYALEGFGGGGFFTMKHEVVDVSKEVAELYSIMDPVSVEMLATEHLPLFERQWKTMLTTVDVEGKSGIAELTERKVCEPLRSYFSHGLVGAIKTDSFARYPFVLFGKNTNKKSLEAVRKGAVQSSDTIPSSEASHMVCQAVSPKGPLSCVRTYFFQASHKPYPVSTDLKVTPTPGPTDIRLLTKLYVFLVEGLLAAILTYANSLSVEKAQSHLMEIVKKRCDTSDTAVSATFISQRGNFEFSIEAYDHHGRPVVLKEGESSPLIKLATVYIYNIPSIEHNGQTLGSVGFAEAFLESTIPVVRPLVVDL</sequence>
<organism evidence="3 4">
    <name type="scientific">Lingula anatina</name>
    <name type="common">Brachiopod</name>
    <name type="synonym">Lingula unguis</name>
    <dbReference type="NCBI Taxonomy" id="7574"/>
    <lineage>
        <taxon>Eukaryota</taxon>
        <taxon>Metazoa</taxon>
        <taxon>Spiralia</taxon>
        <taxon>Lophotrochozoa</taxon>
        <taxon>Brachiopoda</taxon>
        <taxon>Linguliformea</taxon>
        <taxon>Lingulata</taxon>
        <taxon>Lingulida</taxon>
        <taxon>Linguloidea</taxon>
        <taxon>Lingulidae</taxon>
        <taxon>Lingula</taxon>
    </lineage>
</organism>
<dbReference type="OrthoDB" id="72033at2759"/>
<feature type="domain" description="DAAF9 pita-bread-like" evidence="2">
    <location>
        <begin position="222"/>
        <end position="488"/>
    </location>
</feature>
<dbReference type="InterPro" id="IPR056498">
    <property type="entry name" value="DAAF9_N"/>
</dbReference>
<evidence type="ECO:0000313" key="4">
    <source>
        <dbReference type="RefSeq" id="XP_013383021.1"/>
    </source>
</evidence>
<name>A0A1S3HBX9_LINAN</name>
<reference evidence="4" key="1">
    <citation type="submission" date="2025-08" db="UniProtKB">
        <authorList>
            <consortium name="RefSeq"/>
        </authorList>
    </citation>
    <scope>IDENTIFICATION</scope>
    <source>
        <tissue evidence="4">Gonads</tissue>
    </source>
</reference>
<dbReference type="GeneID" id="106153590"/>
<protein>
    <submittedName>
        <fullName evidence="4">Uncharacterized protein C20orf194-like</fullName>
    </submittedName>
</protein>
<proteinExistence type="predicted"/>
<dbReference type="InterPro" id="IPR040342">
    <property type="entry name" value="DNAAF9"/>
</dbReference>
<dbReference type="RefSeq" id="XP_013383021.1">
    <property type="nucleotide sequence ID" value="XM_013527567.1"/>
</dbReference>
<dbReference type="PANTHER" id="PTHR33664">
    <property type="entry name" value="RCG26366"/>
    <property type="match status" value="1"/>
</dbReference>